<gene>
    <name evidence="11" type="ORF">MM817_02021</name>
</gene>
<comment type="pathway">
    <text evidence="2">Purine metabolism; 7-cyano-7-deazaguanine biosynthesis.</text>
</comment>
<evidence type="ECO:0000256" key="10">
    <source>
        <dbReference type="ARBA" id="ARBA00048807"/>
    </source>
</evidence>
<dbReference type="EMBL" id="JALBUF010000006">
    <property type="protein sequence ID" value="MCI0183730.1"/>
    <property type="molecule type" value="Genomic_DNA"/>
</dbReference>
<comment type="cofactor">
    <cofactor evidence="1">
        <name>Zn(2+)</name>
        <dbReference type="ChEBI" id="CHEBI:29105"/>
    </cofactor>
</comment>
<evidence type="ECO:0000256" key="2">
    <source>
        <dbReference type="ARBA" id="ARBA00005061"/>
    </source>
</evidence>
<evidence type="ECO:0000256" key="9">
    <source>
        <dbReference type="ARBA" id="ARBA00031449"/>
    </source>
</evidence>
<evidence type="ECO:0000256" key="6">
    <source>
        <dbReference type="ARBA" id="ARBA00022723"/>
    </source>
</evidence>
<dbReference type="Gene3D" id="3.30.479.10">
    <property type="entry name" value="6-pyruvoyl tetrahydropterin synthase/QueD"/>
    <property type="match status" value="2"/>
</dbReference>
<keyword evidence="7" id="KW-0862">Zinc</keyword>
<name>A0A9X2ADQ5_9BACL</name>
<dbReference type="GO" id="GO:0070497">
    <property type="term" value="F:6-carboxytetrahydropterin synthase activity"/>
    <property type="evidence" value="ECO:0007669"/>
    <property type="project" value="UniProtKB-EC"/>
</dbReference>
<reference evidence="11" key="1">
    <citation type="submission" date="2022-03" db="EMBL/GenBank/DDBJ databases">
        <title>Draft Genome Sequence of Firmicute Strain S0AB, a Heterotrophic Iron/Sulfur-Oxidizing Extreme Acidophile.</title>
        <authorList>
            <person name="Vergara E."/>
            <person name="Pakostova E."/>
            <person name="Johnson D.B."/>
            <person name="Holmes D.S."/>
        </authorList>
    </citation>
    <scope>NUCLEOTIDE SEQUENCE</scope>
    <source>
        <strain evidence="11">S0AB</strain>
    </source>
</reference>
<evidence type="ECO:0000313" key="11">
    <source>
        <dbReference type="EMBL" id="MCI0183730.1"/>
    </source>
</evidence>
<proteinExistence type="inferred from homology"/>
<dbReference type="AlphaFoldDB" id="A0A9X2ADQ5"/>
<dbReference type="EC" id="4.1.2.50" evidence="4"/>
<dbReference type="NCBIfam" id="TIGR03367">
    <property type="entry name" value="queuosine_QueD"/>
    <property type="match status" value="1"/>
</dbReference>
<evidence type="ECO:0000256" key="1">
    <source>
        <dbReference type="ARBA" id="ARBA00001947"/>
    </source>
</evidence>
<evidence type="ECO:0000256" key="7">
    <source>
        <dbReference type="ARBA" id="ARBA00022833"/>
    </source>
</evidence>
<keyword evidence="8" id="KW-0456">Lyase</keyword>
<comment type="catalytic activity">
    <reaction evidence="10">
        <text>7,8-dihydroneopterin 3'-triphosphate + H2O = 6-carboxy-5,6,7,8-tetrahydropterin + triphosphate + acetaldehyde + 2 H(+)</text>
        <dbReference type="Rhea" id="RHEA:27966"/>
        <dbReference type="ChEBI" id="CHEBI:15343"/>
        <dbReference type="ChEBI" id="CHEBI:15377"/>
        <dbReference type="ChEBI" id="CHEBI:15378"/>
        <dbReference type="ChEBI" id="CHEBI:18036"/>
        <dbReference type="ChEBI" id="CHEBI:58462"/>
        <dbReference type="ChEBI" id="CHEBI:61032"/>
        <dbReference type="EC" id="4.1.2.50"/>
    </reaction>
</comment>
<dbReference type="RefSeq" id="WP_241714372.1">
    <property type="nucleotide sequence ID" value="NZ_JALBUF010000006.1"/>
</dbReference>
<accession>A0A9X2ADQ5</accession>
<dbReference type="GO" id="GO:0046872">
    <property type="term" value="F:metal ion binding"/>
    <property type="evidence" value="ECO:0007669"/>
    <property type="project" value="UniProtKB-KW"/>
</dbReference>
<evidence type="ECO:0000256" key="5">
    <source>
        <dbReference type="ARBA" id="ARBA00018141"/>
    </source>
</evidence>
<evidence type="ECO:0000313" key="12">
    <source>
        <dbReference type="Proteomes" id="UP001139263"/>
    </source>
</evidence>
<dbReference type="InterPro" id="IPR038418">
    <property type="entry name" value="6-PTP_synth/QueD_sf"/>
</dbReference>
<dbReference type="PANTHER" id="PTHR12589">
    <property type="entry name" value="PYRUVOYL TETRAHYDROBIOPTERIN SYNTHASE"/>
    <property type="match status" value="1"/>
</dbReference>
<organism evidence="11 12">
    <name type="scientific">Sulfoacidibacillus ferrooxidans</name>
    <dbReference type="NCBI Taxonomy" id="2005001"/>
    <lineage>
        <taxon>Bacteria</taxon>
        <taxon>Bacillati</taxon>
        <taxon>Bacillota</taxon>
        <taxon>Bacilli</taxon>
        <taxon>Bacillales</taxon>
        <taxon>Alicyclobacillaceae</taxon>
        <taxon>Sulfoacidibacillus</taxon>
    </lineage>
</organism>
<dbReference type="Proteomes" id="UP001139263">
    <property type="component" value="Unassembled WGS sequence"/>
</dbReference>
<dbReference type="PANTHER" id="PTHR12589:SF7">
    <property type="entry name" value="6-PYRUVOYL TETRAHYDROBIOPTERIN SYNTHASE"/>
    <property type="match status" value="1"/>
</dbReference>
<keyword evidence="6" id="KW-0479">Metal-binding</keyword>
<evidence type="ECO:0000256" key="4">
    <source>
        <dbReference type="ARBA" id="ARBA00012982"/>
    </source>
</evidence>
<keyword evidence="12" id="KW-1185">Reference proteome</keyword>
<comment type="caution">
    <text evidence="11">The sequence shown here is derived from an EMBL/GenBank/DDBJ whole genome shotgun (WGS) entry which is preliminary data.</text>
</comment>
<dbReference type="Pfam" id="PF01242">
    <property type="entry name" value="PTPS"/>
    <property type="match status" value="1"/>
</dbReference>
<comment type="similarity">
    <text evidence="3">Belongs to the PTPS family. QueD subfamily.</text>
</comment>
<dbReference type="SUPFAM" id="SSF55620">
    <property type="entry name" value="Tetrahydrobiopterin biosynthesis enzymes-like"/>
    <property type="match status" value="1"/>
</dbReference>
<evidence type="ECO:0000256" key="8">
    <source>
        <dbReference type="ARBA" id="ARBA00023239"/>
    </source>
</evidence>
<protein>
    <recommendedName>
        <fullName evidence="5">6-carboxy-5,6,7,8-tetrahydropterin synthase</fullName>
        <ecNumber evidence="4">4.1.2.50</ecNumber>
    </recommendedName>
    <alternativeName>
        <fullName evidence="9">Queuosine biosynthesis protein QueD</fullName>
    </alternativeName>
</protein>
<evidence type="ECO:0000256" key="3">
    <source>
        <dbReference type="ARBA" id="ARBA00008900"/>
    </source>
</evidence>
<sequence length="154" mass="17808">MEFVIPQKLLQIDVDILRSQLRYHKKRVLVTKEFSFDAAHHLYAYNGKCVGLHGHTYRLLVTVSAVPDDIGLAIDFSDLKRIVKQCVVDRLDHQYLNAVLPPMNTTAENMVVWIYEQIASALETEGFQIRMERVLLWETPTSCAEITREEMEES</sequence>
<dbReference type="InterPro" id="IPR007115">
    <property type="entry name" value="6-PTP_synth/QueD"/>
</dbReference>